<dbReference type="InterPro" id="IPR042287">
    <property type="entry name" value="FhaA_N_sf"/>
</dbReference>
<dbReference type="Pfam" id="PF00498">
    <property type="entry name" value="FHA"/>
    <property type="match status" value="1"/>
</dbReference>
<dbReference type="SUPFAM" id="SSF49879">
    <property type="entry name" value="SMAD/FHA domain"/>
    <property type="match status" value="1"/>
</dbReference>
<dbReference type="PANTHER" id="PTHR23308">
    <property type="entry name" value="NUCLEAR INHIBITOR OF PROTEIN PHOSPHATASE-1"/>
    <property type="match status" value="1"/>
</dbReference>
<dbReference type="EMBL" id="WBKB01000001">
    <property type="protein sequence ID" value="KAB1645286.1"/>
    <property type="molecule type" value="Genomic_DNA"/>
</dbReference>
<evidence type="ECO:0000259" key="2">
    <source>
        <dbReference type="PROSITE" id="PS50006"/>
    </source>
</evidence>
<dbReference type="PROSITE" id="PS50006">
    <property type="entry name" value="FHA_DOMAIN"/>
    <property type="match status" value="1"/>
</dbReference>
<dbReference type="RefSeq" id="WP_158051294.1">
    <property type="nucleotide sequence ID" value="NZ_WBKB01000001.1"/>
</dbReference>
<dbReference type="Proteomes" id="UP000433493">
    <property type="component" value="Unassembled WGS sequence"/>
</dbReference>
<organism evidence="3 4">
    <name type="scientific">Gulosibacter chungangensis</name>
    <dbReference type="NCBI Taxonomy" id="979746"/>
    <lineage>
        <taxon>Bacteria</taxon>
        <taxon>Bacillati</taxon>
        <taxon>Actinomycetota</taxon>
        <taxon>Actinomycetes</taxon>
        <taxon>Micrococcales</taxon>
        <taxon>Microbacteriaceae</taxon>
        <taxon>Gulosibacter</taxon>
    </lineage>
</organism>
<proteinExistence type="predicted"/>
<accession>A0A7J5BG82</accession>
<sequence>MGILDKFERGLERAFNGAFAKTFRSGLQPVEIVSALKREMDTKASIISRQRILVPNRFHVIVSPTDYERLASMGDTLNSSLMQEIERHAASHAYQFPGGLSIKLMQDDSKSLGQLSIESRSVEGKVNWTPVLEVNGRRHQLHQGSNVIGRGSEAQITIDDGGASRRHAEVVWDGQRAGLRDLGSTNGTKLNGRRVAQSALEPDSLIEIGRTQLTFRIVPEAPPSDDTGYLRRPGGSQ</sequence>
<evidence type="ECO:0000256" key="1">
    <source>
        <dbReference type="ARBA" id="ARBA00022553"/>
    </source>
</evidence>
<reference evidence="3 4" key="1">
    <citation type="submission" date="2019-09" db="EMBL/GenBank/DDBJ databases">
        <title>Phylogeny of genus Pseudoclavibacter and closely related genus.</title>
        <authorList>
            <person name="Li Y."/>
        </authorList>
    </citation>
    <scope>NUCLEOTIDE SEQUENCE [LARGE SCALE GENOMIC DNA]</scope>
    <source>
        <strain evidence="3 4">KCTC 13959</strain>
    </source>
</reference>
<name>A0A7J5BG82_9MICO</name>
<dbReference type="Gene3D" id="3.30.2320.60">
    <property type="entry name" value="FhaA, phosphopeptide-binding domain (DUF3662)"/>
    <property type="match status" value="1"/>
</dbReference>
<dbReference type="AlphaFoldDB" id="A0A7J5BG82"/>
<dbReference type="Gene3D" id="2.60.200.20">
    <property type="match status" value="1"/>
</dbReference>
<keyword evidence="1" id="KW-0597">Phosphoprotein</keyword>
<dbReference type="SMART" id="SM00240">
    <property type="entry name" value="FHA"/>
    <property type="match status" value="1"/>
</dbReference>
<dbReference type="InterPro" id="IPR022128">
    <property type="entry name" value="FhaA_N"/>
</dbReference>
<keyword evidence="4" id="KW-1185">Reference proteome</keyword>
<protein>
    <submittedName>
        <fullName evidence="3">DUF2662 domain-containing protein</fullName>
    </submittedName>
</protein>
<dbReference type="InterPro" id="IPR000253">
    <property type="entry name" value="FHA_dom"/>
</dbReference>
<dbReference type="InterPro" id="IPR050923">
    <property type="entry name" value="Cell_Proc_Reg/RNA_Proc"/>
</dbReference>
<feature type="domain" description="FHA" evidence="2">
    <location>
        <begin position="146"/>
        <end position="195"/>
    </location>
</feature>
<dbReference type="Pfam" id="PF12401">
    <property type="entry name" value="FhaA_N"/>
    <property type="match status" value="1"/>
</dbReference>
<dbReference type="CDD" id="cd00060">
    <property type="entry name" value="FHA"/>
    <property type="match status" value="1"/>
</dbReference>
<comment type="caution">
    <text evidence="3">The sequence shown here is derived from an EMBL/GenBank/DDBJ whole genome shotgun (WGS) entry which is preliminary data.</text>
</comment>
<evidence type="ECO:0000313" key="4">
    <source>
        <dbReference type="Proteomes" id="UP000433493"/>
    </source>
</evidence>
<dbReference type="OrthoDB" id="151099at2"/>
<gene>
    <name evidence="3" type="ORF">F8O05_03350</name>
</gene>
<evidence type="ECO:0000313" key="3">
    <source>
        <dbReference type="EMBL" id="KAB1645286.1"/>
    </source>
</evidence>
<dbReference type="InterPro" id="IPR008984">
    <property type="entry name" value="SMAD_FHA_dom_sf"/>
</dbReference>